<dbReference type="GO" id="GO:0005886">
    <property type="term" value="C:plasma membrane"/>
    <property type="evidence" value="ECO:0007669"/>
    <property type="project" value="TreeGrafter"/>
</dbReference>
<gene>
    <name evidence="2" type="ORF">D1223_03415</name>
</gene>
<sequence length="114" mass="12346">MLGFLFLALGGIGIFLPVWPTTIFWIVAALCFARSSPAMRDWIYARPKFGPSVQKFIEHGTLSRASKGGALFGMTLSAGISTIVLWERWAWLALAIGLILCGAVYVVSRPSGQA</sequence>
<evidence type="ECO:0000256" key="1">
    <source>
        <dbReference type="SAM" id="Phobius"/>
    </source>
</evidence>
<keyword evidence="1" id="KW-0472">Membrane</keyword>
<accession>A0A399RSZ9</accession>
<keyword evidence="1" id="KW-1133">Transmembrane helix</keyword>
<name>A0A399RSZ9_9PROT</name>
<dbReference type="InterPro" id="IPR007401">
    <property type="entry name" value="DUF454"/>
</dbReference>
<dbReference type="PANTHER" id="PTHR35813">
    <property type="entry name" value="INNER MEMBRANE PROTEIN YBAN"/>
    <property type="match status" value="1"/>
</dbReference>
<dbReference type="AlphaFoldDB" id="A0A399RSZ9"/>
<dbReference type="PIRSF" id="PIRSF016789">
    <property type="entry name" value="DUF454"/>
    <property type="match status" value="1"/>
</dbReference>
<evidence type="ECO:0000313" key="3">
    <source>
        <dbReference type="Proteomes" id="UP000266385"/>
    </source>
</evidence>
<dbReference type="Proteomes" id="UP000266385">
    <property type="component" value="Unassembled WGS sequence"/>
</dbReference>
<dbReference type="PANTHER" id="PTHR35813:SF1">
    <property type="entry name" value="INNER MEMBRANE PROTEIN YBAN"/>
    <property type="match status" value="1"/>
</dbReference>
<comment type="caution">
    <text evidence="2">The sequence shown here is derived from an EMBL/GenBank/DDBJ whole genome shotgun (WGS) entry which is preliminary data.</text>
</comment>
<protein>
    <submittedName>
        <fullName evidence="2">DUF454 domain-containing protein</fullName>
    </submittedName>
</protein>
<feature type="transmembrane region" description="Helical" evidence="1">
    <location>
        <begin position="6"/>
        <end position="33"/>
    </location>
</feature>
<organism evidence="2 3">
    <name type="scientific">Henriciella mobilis</name>
    <dbReference type="NCBI Taxonomy" id="2305467"/>
    <lineage>
        <taxon>Bacteria</taxon>
        <taxon>Pseudomonadati</taxon>
        <taxon>Pseudomonadota</taxon>
        <taxon>Alphaproteobacteria</taxon>
        <taxon>Hyphomonadales</taxon>
        <taxon>Hyphomonadaceae</taxon>
        <taxon>Henriciella</taxon>
    </lineage>
</organism>
<feature type="transmembrane region" description="Helical" evidence="1">
    <location>
        <begin position="65"/>
        <end position="83"/>
    </location>
</feature>
<keyword evidence="1" id="KW-0812">Transmembrane</keyword>
<keyword evidence="3" id="KW-1185">Reference proteome</keyword>
<dbReference type="EMBL" id="QWFX01000005">
    <property type="protein sequence ID" value="RIJ33189.1"/>
    <property type="molecule type" value="Genomic_DNA"/>
</dbReference>
<evidence type="ECO:0000313" key="2">
    <source>
        <dbReference type="EMBL" id="RIJ33189.1"/>
    </source>
</evidence>
<reference evidence="2 3" key="1">
    <citation type="submission" date="2018-08" db="EMBL/GenBank/DDBJ databases">
        <title>Henriciella mobilis sp. nov., isolated from seawater.</title>
        <authorList>
            <person name="Cheng H."/>
            <person name="Wu Y.-H."/>
            <person name="Xu X.-W."/>
            <person name="Guo L.-L."/>
        </authorList>
    </citation>
    <scope>NUCLEOTIDE SEQUENCE [LARGE SCALE GENOMIC DNA]</scope>
    <source>
        <strain evidence="2 3">JN25</strain>
    </source>
</reference>
<proteinExistence type="predicted"/>
<feature type="transmembrane region" description="Helical" evidence="1">
    <location>
        <begin position="89"/>
        <end position="108"/>
    </location>
</feature>
<dbReference type="Pfam" id="PF04304">
    <property type="entry name" value="DUF454"/>
    <property type="match status" value="1"/>
</dbReference>
<dbReference type="OrthoDB" id="9816293at2"/>